<proteinExistence type="predicted"/>
<dbReference type="InterPro" id="IPR004089">
    <property type="entry name" value="MCPsignal_dom"/>
</dbReference>
<name>A0A6N3GVA4_CLOBU</name>
<keyword evidence="4 9" id="KW-0812">Transmembrane</keyword>
<evidence type="ECO:0000256" key="1">
    <source>
        <dbReference type="ARBA" id="ARBA00004651"/>
    </source>
</evidence>
<dbReference type="GO" id="GO:0005886">
    <property type="term" value="C:plasma membrane"/>
    <property type="evidence" value="ECO:0007669"/>
    <property type="project" value="UniProtKB-SubCell"/>
</dbReference>
<organism evidence="11">
    <name type="scientific">Clostridium butyricum</name>
    <dbReference type="NCBI Taxonomy" id="1492"/>
    <lineage>
        <taxon>Bacteria</taxon>
        <taxon>Bacillati</taxon>
        <taxon>Bacillota</taxon>
        <taxon>Clostridia</taxon>
        <taxon>Eubacteriales</taxon>
        <taxon>Clostridiaceae</taxon>
        <taxon>Clostridium</taxon>
    </lineage>
</organism>
<dbReference type="CDD" id="cd12912">
    <property type="entry name" value="PDC2_MCP_like"/>
    <property type="match status" value="1"/>
</dbReference>
<dbReference type="Pfam" id="PF02743">
    <property type="entry name" value="dCache_1"/>
    <property type="match status" value="1"/>
</dbReference>
<keyword evidence="3" id="KW-0145">Chemotaxis</keyword>
<dbReference type="PANTHER" id="PTHR32089:SF112">
    <property type="entry name" value="LYSOZYME-LIKE PROTEIN-RELATED"/>
    <property type="match status" value="1"/>
</dbReference>
<evidence type="ECO:0000313" key="11">
    <source>
        <dbReference type="EMBL" id="VYU67699.1"/>
    </source>
</evidence>
<evidence type="ECO:0000256" key="4">
    <source>
        <dbReference type="ARBA" id="ARBA00022692"/>
    </source>
</evidence>
<dbReference type="SMART" id="SM00283">
    <property type="entry name" value="MA"/>
    <property type="match status" value="1"/>
</dbReference>
<feature type="transmembrane region" description="Helical" evidence="9">
    <location>
        <begin position="288"/>
        <end position="308"/>
    </location>
</feature>
<dbReference type="AlphaFoldDB" id="A0A6N3GVA4"/>
<dbReference type="EMBL" id="CACRTU010000036">
    <property type="protein sequence ID" value="VYU67699.1"/>
    <property type="molecule type" value="Genomic_DNA"/>
</dbReference>
<dbReference type="RefSeq" id="WP_002579173.1">
    <property type="nucleotide sequence ID" value="NZ_CACRTU010000036.1"/>
</dbReference>
<keyword evidence="6 9" id="KW-0472">Membrane</keyword>
<dbReference type="CDD" id="cd18773">
    <property type="entry name" value="PDC1_HK_sensor"/>
    <property type="match status" value="1"/>
</dbReference>
<dbReference type="SUPFAM" id="SSF103190">
    <property type="entry name" value="Sensory domain-like"/>
    <property type="match status" value="1"/>
</dbReference>
<dbReference type="InterPro" id="IPR029151">
    <property type="entry name" value="Sensor-like_sf"/>
</dbReference>
<evidence type="ECO:0000256" key="9">
    <source>
        <dbReference type="SAM" id="Phobius"/>
    </source>
</evidence>
<keyword evidence="2" id="KW-1003">Cell membrane</keyword>
<dbReference type="GO" id="GO:0006935">
    <property type="term" value="P:chemotaxis"/>
    <property type="evidence" value="ECO:0007669"/>
    <property type="project" value="UniProtKB-KW"/>
</dbReference>
<comment type="subcellular location">
    <subcellularLocation>
        <location evidence="1">Cell membrane</location>
        <topology evidence="1">Multi-pass membrane protein</topology>
    </subcellularLocation>
</comment>
<gene>
    <name evidence="11" type="primary">pctC_3</name>
    <name evidence="11" type="ORF">CBLFYP62_03283</name>
</gene>
<dbReference type="PROSITE" id="PS50111">
    <property type="entry name" value="CHEMOTAXIS_TRANSDUC_2"/>
    <property type="match status" value="1"/>
</dbReference>
<sequence>MKSKNFFSSMSNKIMLQIILLVVIICTLISYVSFSRTKEDIIKTTYETLTDRTNDSARAISREFEISMKNLEYVASLPEVKSMDYNVWKEVVIQQCSTWGFEAIYIFDNNGQAYYTNDEIKDYSNDSYFEQIKENKKFIMDTPWADIDNNRSVATIIVPIMNDSQDILGYMCGTLDLARVNSIVQNIQIGENGYAFLMTQHGLIAAHKNMDLVFNYKNIADLGEENADKSEIENFILEAGSGKSNITDMNLDGEEVYISYKNPEDTPWVLGVVAPSKEVLHNINKISIIQTILAIIAIIISVLISLIIRKNINKELKRIIKYSEELSNYNLSYKDNSNIRNSEFKKAIYSLNSSVDALNETVTEVKTSSYDISSSSLEIDNMITDISSELDQSVAAVEEISASMDGCFESVNKVNDLVQKVDNSVTVSVNISSKVMDLSDKIKSQSNNLHKDAISSMNTLDEIYSKCKGELEEALKKVSVVKNISTMSDSIMSISEQTNLLSLNAAIEAARAGEHGQGFAVVANEVKKLAEQSTETVGNIKNQVTEALDAVNSLSLTSKRLLDIVEKDVMNNYNKIIDATVDYQDAGVSVKQISEDFSSISQEIRNSMNNMTNNIDGLMESIKEVRNSTNIIVDNMSHISSKNEEIVDKAHNNRDKSDNLINLVDKFNI</sequence>
<evidence type="ECO:0000256" key="7">
    <source>
        <dbReference type="ARBA" id="ARBA00023224"/>
    </source>
</evidence>
<evidence type="ECO:0000259" key="10">
    <source>
        <dbReference type="PROSITE" id="PS50111"/>
    </source>
</evidence>
<evidence type="ECO:0000256" key="6">
    <source>
        <dbReference type="ARBA" id="ARBA00023136"/>
    </source>
</evidence>
<dbReference type="InterPro" id="IPR033479">
    <property type="entry name" value="dCache_1"/>
</dbReference>
<evidence type="ECO:0000256" key="2">
    <source>
        <dbReference type="ARBA" id="ARBA00022475"/>
    </source>
</evidence>
<dbReference type="SUPFAM" id="SSF58104">
    <property type="entry name" value="Methyl-accepting chemotaxis protein (MCP) signaling domain"/>
    <property type="match status" value="1"/>
</dbReference>
<keyword evidence="5 9" id="KW-1133">Transmembrane helix</keyword>
<reference evidence="11" key="1">
    <citation type="submission" date="2019-11" db="EMBL/GenBank/DDBJ databases">
        <authorList>
            <person name="Feng L."/>
        </authorList>
    </citation>
    <scope>NUCLEOTIDE SEQUENCE</scope>
    <source>
        <strain evidence="11">CButyricumLFYP62</strain>
    </source>
</reference>
<dbReference type="PANTHER" id="PTHR32089">
    <property type="entry name" value="METHYL-ACCEPTING CHEMOTAXIS PROTEIN MCPB"/>
    <property type="match status" value="1"/>
</dbReference>
<evidence type="ECO:0000256" key="5">
    <source>
        <dbReference type="ARBA" id="ARBA00022989"/>
    </source>
</evidence>
<feature type="domain" description="Methyl-accepting transducer" evidence="10">
    <location>
        <begin position="361"/>
        <end position="630"/>
    </location>
</feature>
<dbReference type="Pfam" id="PF00015">
    <property type="entry name" value="MCPsignal"/>
    <property type="match status" value="1"/>
</dbReference>
<evidence type="ECO:0000256" key="3">
    <source>
        <dbReference type="ARBA" id="ARBA00022500"/>
    </source>
</evidence>
<dbReference type="GO" id="GO:0007165">
    <property type="term" value="P:signal transduction"/>
    <property type="evidence" value="ECO:0007669"/>
    <property type="project" value="UniProtKB-KW"/>
</dbReference>
<protein>
    <submittedName>
        <fullName evidence="11">Methyl-accepting chemotaxis protein PctC</fullName>
    </submittedName>
</protein>
<dbReference type="Gene3D" id="3.30.450.20">
    <property type="entry name" value="PAS domain"/>
    <property type="match status" value="1"/>
</dbReference>
<accession>A0A6N3GVA4</accession>
<evidence type="ECO:0000256" key="8">
    <source>
        <dbReference type="PROSITE-ProRule" id="PRU00284"/>
    </source>
</evidence>
<keyword evidence="7 8" id="KW-0807">Transducer</keyword>
<dbReference type="Gene3D" id="1.10.287.950">
    <property type="entry name" value="Methyl-accepting chemotaxis protein"/>
    <property type="match status" value="1"/>
</dbReference>